<evidence type="ECO:0000256" key="3">
    <source>
        <dbReference type="ARBA" id="ARBA00022490"/>
    </source>
</evidence>
<evidence type="ECO:0000256" key="10">
    <source>
        <dbReference type="ARBA" id="ARBA00037942"/>
    </source>
</evidence>
<evidence type="ECO:0000256" key="11">
    <source>
        <dbReference type="ARBA" id="ARBA00056841"/>
    </source>
</evidence>
<name>A0A3M6V186_POCDA</name>
<keyword evidence="17" id="KW-1185">Reference proteome</keyword>
<evidence type="ECO:0000256" key="4">
    <source>
        <dbReference type="ARBA" id="ARBA00022692"/>
    </source>
</evidence>
<dbReference type="PANTHER" id="PTHR46197">
    <property type="entry name" value="PROTEIN ABHD14B-LIKE"/>
    <property type="match status" value="1"/>
</dbReference>
<dbReference type="STRING" id="46731.A0A3M6V186"/>
<dbReference type="InterPro" id="IPR029058">
    <property type="entry name" value="AB_hydrolase_fold"/>
</dbReference>
<dbReference type="PANTHER" id="PTHR46197:SF3">
    <property type="entry name" value="AB HYDROLASE-1 DOMAIN-CONTAINING PROTEIN"/>
    <property type="match status" value="1"/>
</dbReference>
<evidence type="ECO:0000256" key="12">
    <source>
        <dbReference type="ARBA" id="ARBA00073591"/>
    </source>
</evidence>
<dbReference type="FunFam" id="3.40.50.1820:FF:000093">
    <property type="entry name" value="protein ABHD14A isoform X1"/>
    <property type="match status" value="1"/>
</dbReference>
<evidence type="ECO:0000256" key="6">
    <source>
        <dbReference type="ARBA" id="ARBA00022968"/>
    </source>
</evidence>
<dbReference type="GO" id="GO:0005737">
    <property type="term" value="C:cytoplasm"/>
    <property type="evidence" value="ECO:0007669"/>
    <property type="project" value="UniProtKB-SubCell"/>
</dbReference>
<dbReference type="AlphaFoldDB" id="A0A3M6V186"/>
<gene>
    <name evidence="16" type="ORF">pdam_00012062</name>
</gene>
<evidence type="ECO:0000313" key="17">
    <source>
        <dbReference type="Proteomes" id="UP000275408"/>
    </source>
</evidence>
<dbReference type="SUPFAM" id="SSF53474">
    <property type="entry name" value="alpha/beta-Hydrolases"/>
    <property type="match status" value="1"/>
</dbReference>
<dbReference type="OrthoDB" id="284184at2759"/>
<protein>
    <recommendedName>
        <fullName evidence="12">Protein ABHD14A</fullName>
    </recommendedName>
    <alternativeName>
        <fullName evidence="13">Alpha/beta hydrolase domain-containing protein 14A</fullName>
    </alternativeName>
</protein>
<evidence type="ECO:0000259" key="15">
    <source>
        <dbReference type="Pfam" id="PF12697"/>
    </source>
</evidence>
<feature type="transmembrane region" description="Helical" evidence="14">
    <location>
        <begin position="27"/>
        <end position="47"/>
    </location>
</feature>
<evidence type="ECO:0000256" key="1">
    <source>
        <dbReference type="ARBA" id="ARBA00004496"/>
    </source>
</evidence>
<dbReference type="Pfam" id="PF12697">
    <property type="entry name" value="Abhydrolase_6"/>
    <property type="match status" value="1"/>
</dbReference>
<reference evidence="16 17" key="1">
    <citation type="journal article" date="2018" name="Sci. Rep.">
        <title>Comparative analysis of the Pocillopora damicornis genome highlights role of immune system in coral evolution.</title>
        <authorList>
            <person name="Cunning R."/>
            <person name="Bay R.A."/>
            <person name="Gillette P."/>
            <person name="Baker A.C."/>
            <person name="Traylor-Knowles N."/>
        </authorList>
    </citation>
    <scope>NUCLEOTIDE SEQUENCE [LARGE SCALE GENOMIC DNA]</scope>
    <source>
        <strain evidence="16">RSMAS</strain>
        <tissue evidence="16">Whole animal</tissue>
    </source>
</reference>
<comment type="function">
    <text evidence="11">Possible role in granule neuron development.</text>
</comment>
<dbReference type="Proteomes" id="UP000275408">
    <property type="component" value="Unassembled WGS sequence"/>
</dbReference>
<comment type="similarity">
    <text evidence="10">Belongs to the AB hydrolase superfamily. ABHD14 family.</text>
</comment>
<proteinExistence type="inferred from homology"/>
<dbReference type="OMA" id="IQLPNHE"/>
<dbReference type="EMBL" id="RCHS01000292">
    <property type="protein sequence ID" value="RMX59701.1"/>
    <property type="molecule type" value="Genomic_DNA"/>
</dbReference>
<dbReference type="GO" id="GO:0016787">
    <property type="term" value="F:hydrolase activity"/>
    <property type="evidence" value="ECO:0007669"/>
    <property type="project" value="UniProtKB-KW"/>
</dbReference>
<keyword evidence="7 14" id="KW-1133">Transmembrane helix</keyword>
<evidence type="ECO:0000313" key="16">
    <source>
        <dbReference type="EMBL" id="RMX59701.1"/>
    </source>
</evidence>
<feature type="domain" description="AB hydrolase-1" evidence="15">
    <location>
        <begin position="83"/>
        <end position="164"/>
    </location>
</feature>
<sequence>MSSALLVPLAAKPADHMKRGRLSSFRINWRVTIGIFLAFTVVSVYYLSTPSAMASRGYLEWEGNDNGIFYREDAPANGGRFTVIFLHGQAFSSQTWDDLGTLKFLSSHDYRVVAVDLPGFVKSKDAEQPRTSEGRSVFLKKFIEKLKIDRPVLVSPSMSGSYSLPFIFQGDQGKHLRGYVPVAPVGTDKYEESDYKSLQLPTLIFYGENDSTLGASSLRRLRNIPDSVIHMMKDAGHACYMANPEEFHEKLLSFLNKL</sequence>
<keyword evidence="8 14" id="KW-0472">Membrane</keyword>
<comment type="subcellular location">
    <subcellularLocation>
        <location evidence="1">Cytoplasm</location>
    </subcellularLocation>
    <subcellularLocation>
        <location evidence="2">Membrane</location>
        <topology evidence="2">Single-pass type II membrane protein</topology>
    </subcellularLocation>
</comment>
<keyword evidence="6" id="KW-0735">Signal-anchor</keyword>
<evidence type="ECO:0000256" key="9">
    <source>
        <dbReference type="ARBA" id="ARBA00023180"/>
    </source>
</evidence>
<dbReference type="Gene3D" id="3.40.50.1820">
    <property type="entry name" value="alpha/beta hydrolase"/>
    <property type="match status" value="1"/>
</dbReference>
<evidence type="ECO:0000256" key="5">
    <source>
        <dbReference type="ARBA" id="ARBA00022801"/>
    </source>
</evidence>
<dbReference type="InterPro" id="IPR000073">
    <property type="entry name" value="AB_hydrolase_1"/>
</dbReference>
<evidence type="ECO:0000256" key="8">
    <source>
        <dbReference type="ARBA" id="ARBA00023136"/>
    </source>
</evidence>
<keyword evidence="4 14" id="KW-0812">Transmembrane</keyword>
<evidence type="ECO:0000256" key="7">
    <source>
        <dbReference type="ARBA" id="ARBA00022989"/>
    </source>
</evidence>
<comment type="caution">
    <text evidence="16">The sequence shown here is derived from an EMBL/GenBank/DDBJ whole genome shotgun (WGS) entry which is preliminary data.</text>
</comment>
<keyword evidence="3" id="KW-0963">Cytoplasm</keyword>
<evidence type="ECO:0000256" key="13">
    <source>
        <dbReference type="ARBA" id="ARBA00079023"/>
    </source>
</evidence>
<evidence type="ECO:0000256" key="14">
    <source>
        <dbReference type="SAM" id="Phobius"/>
    </source>
</evidence>
<organism evidence="16 17">
    <name type="scientific">Pocillopora damicornis</name>
    <name type="common">Cauliflower coral</name>
    <name type="synonym">Millepora damicornis</name>
    <dbReference type="NCBI Taxonomy" id="46731"/>
    <lineage>
        <taxon>Eukaryota</taxon>
        <taxon>Metazoa</taxon>
        <taxon>Cnidaria</taxon>
        <taxon>Anthozoa</taxon>
        <taxon>Hexacorallia</taxon>
        <taxon>Scleractinia</taxon>
        <taxon>Astrocoeniina</taxon>
        <taxon>Pocilloporidae</taxon>
        <taxon>Pocillopora</taxon>
    </lineage>
</organism>
<evidence type="ECO:0000256" key="2">
    <source>
        <dbReference type="ARBA" id="ARBA00004606"/>
    </source>
</evidence>
<accession>A0A3M6V186</accession>
<keyword evidence="9" id="KW-0325">Glycoprotein</keyword>
<keyword evidence="5" id="KW-0378">Hydrolase</keyword>
<dbReference type="GO" id="GO:0016020">
    <property type="term" value="C:membrane"/>
    <property type="evidence" value="ECO:0007669"/>
    <property type="project" value="UniProtKB-SubCell"/>
</dbReference>